<organism evidence="2 3">
    <name type="scientific">Phyllachora maydis</name>
    <dbReference type="NCBI Taxonomy" id="1825666"/>
    <lineage>
        <taxon>Eukaryota</taxon>
        <taxon>Fungi</taxon>
        <taxon>Dikarya</taxon>
        <taxon>Ascomycota</taxon>
        <taxon>Pezizomycotina</taxon>
        <taxon>Sordariomycetes</taxon>
        <taxon>Sordariomycetidae</taxon>
        <taxon>Phyllachorales</taxon>
        <taxon>Phyllachoraceae</taxon>
        <taxon>Phyllachora</taxon>
    </lineage>
</organism>
<name>A0AAD9HYU4_9PEZI</name>
<feature type="region of interest" description="Disordered" evidence="1">
    <location>
        <begin position="1"/>
        <end position="20"/>
    </location>
</feature>
<evidence type="ECO:0000313" key="2">
    <source>
        <dbReference type="EMBL" id="KAK2067242.1"/>
    </source>
</evidence>
<gene>
    <name evidence="2" type="ORF">P8C59_000998</name>
</gene>
<dbReference type="AlphaFoldDB" id="A0AAD9HYU4"/>
<evidence type="ECO:0000256" key="1">
    <source>
        <dbReference type="SAM" id="MobiDB-lite"/>
    </source>
</evidence>
<dbReference type="EMBL" id="JAQQPM010000001">
    <property type="protein sequence ID" value="KAK2067242.1"/>
    <property type="molecule type" value="Genomic_DNA"/>
</dbReference>
<dbReference type="Proteomes" id="UP001217918">
    <property type="component" value="Unassembled WGS sequence"/>
</dbReference>
<protein>
    <submittedName>
        <fullName evidence="2">Uncharacterized protein</fullName>
    </submittedName>
</protein>
<proteinExistence type="predicted"/>
<sequence length="466" mass="52315">MATTVAVTTSRRRYNDTGKAPLERLPAELQAKICGQMQDDGHGKTRALQLRDLALASRTLSATATQELYRAVTIESLQQLIRLFETLAITNPYRAELVRELCFHTGVAEVNSPVGGPEPVLKFLGRLGELESRYGKAFLSWQCGVPTSMAGVSMLPSAGAVVQQANARLQLVTCGILMRVHKCRRLTLSWRHVAKARKNVDSFCNDGTLAHLFSSLVAASARVEKMLPCLEELSIANDRQEDNMDCIILGMFSWLPNLQHLRFRSLTPWLDRSAVASGQSRSQHMHITRLTLDGLCIFSKEQMSRLGDLLHSACTLDSLRIVYHERRVLFSWPGGAEARASSWNTALARVTPGLTRLSIVQARRPPTHSPSVQYYQKRQMTCFARMTGLKHLTVDSWNLLGDPRFDDMGRRRKVTRKERQVRQCQFWLRSRLLEGLDLSELPPSLETLTVTSFGDRTIATFTIPLA</sequence>
<comment type="caution">
    <text evidence="2">The sequence shown here is derived from an EMBL/GenBank/DDBJ whole genome shotgun (WGS) entry which is preliminary data.</text>
</comment>
<evidence type="ECO:0000313" key="3">
    <source>
        <dbReference type="Proteomes" id="UP001217918"/>
    </source>
</evidence>
<reference evidence="2" key="1">
    <citation type="journal article" date="2023" name="Mol. Plant Microbe Interact.">
        <title>Elucidating the Obligate Nature and Biological Capacity of an Invasive Fungal Corn Pathogen.</title>
        <authorList>
            <person name="MacCready J.S."/>
            <person name="Roggenkamp E.M."/>
            <person name="Gdanetz K."/>
            <person name="Chilvers M.I."/>
        </authorList>
    </citation>
    <scope>NUCLEOTIDE SEQUENCE</scope>
    <source>
        <strain evidence="2">PM02</strain>
    </source>
</reference>
<accession>A0AAD9HYU4</accession>
<keyword evidence="3" id="KW-1185">Reference proteome</keyword>